<dbReference type="PANTHER" id="PTHR22807">
    <property type="entry name" value="NOP2 YEAST -RELATED NOL1/NOP2/FMU SUN DOMAIN-CONTAINING"/>
    <property type="match status" value="1"/>
</dbReference>
<keyword evidence="1 5" id="KW-0489">Methyltransferase</keyword>
<evidence type="ECO:0000256" key="3">
    <source>
        <dbReference type="ARBA" id="ARBA00022691"/>
    </source>
</evidence>
<keyword evidence="2 5" id="KW-0808">Transferase</keyword>
<gene>
    <name evidence="8" type="ORF">BF93_06655</name>
</gene>
<dbReference type="GO" id="GO:0003723">
    <property type="term" value="F:RNA binding"/>
    <property type="evidence" value="ECO:0007669"/>
    <property type="project" value="UniProtKB-UniRule"/>
</dbReference>
<dbReference type="GO" id="GO:0001510">
    <property type="term" value="P:RNA methylation"/>
    <property type="evidence" value="ECO:0007669"/>
    <property type="project" value="InterPro"/>
</dbReference>
<dbReference type="InterPro" id="IPR029063">
    <property type="entry name" value="SAM-dependent_MTases_sf"/>
</dbReference>
<dbReference type="RefSeq" id="WP_038370183.1">
    <property type="nucleotide sequence ID" value="NZ_KK069988.1"/>
</dbReference>
<comment type="similarity">
    <text evidence="5">Belongs to the class I-like SAM-binding methyltransferase superfamily. RsmB/NOP family.</text>
</comment>
<dbReference type="PANTHER" id="PTHR22807:SF53">
    <property type="entry name" value="RIBOSOMAL RNA SMALL SUBUNIT METHYLTRANSFERASE B-RELATED"/>
    <property type="match status" value="1"/>
</dbReference>
<dbReference type="InterPro" id="IPR049560">
    <property type="entry name" value="MeTrfase_RsmB-F_NOP2_cat"/>
</dbReference>
<dbReference type="GO" id="GO:0008173">
    <property type="term" value="F:RNA methyltransferase activity"/>
    <property type="evidence" value="ECO:0007669"/>
    <property type="project" value="InterPro"/>
</dbReference>
<dbReference type="GO" id="GO:0006355">
    <property type="term" value="P:regulation of DNA-templated transcription"/>
    <property type="evidence" value="ECO:0007669"/>
    <property type="project" value="InterPro"/>
</dbReference>
<feature type="active site" description="Nucleophile" evidence="5">
    <location>
        <position position="513"/>
    </location>
</feature>
<keyword evidence="3 5" id="KW-0949">S-adenosyl-L-methionine</keyword>
<feature type="domain" description="SAM-dependent MTase RsmB/NOP-type" evidence="7">
    <location>
        <begin position="281"/>
        <end position="582"/>
    </location>
</feature>
<comment type="caution">
    <text evidence="8">The sequence shown here is derived from an EMBL/GenBank/DDBJ whole genome shotgun (WGS) entry which is preliminary data.</text>
</comment>
<sequence>MSEGHRSGDGRGRDDRGRDDRGRDDRGREDRRGPRRDDRAGREDRRGPRRGDGDRPRRDDRGTRGEDRGPRRDDRDERRGTGERRGGRDAKGRERSGSRGQGGPRRGWSESRPSERSRRSTSSRSVAFEALRTVREDDAYANLVLPGLLRRSRVSGRDAAFATELFYGSLRAQGRLDAIIAACVDRGLDDIEGDVLDVLRLGAYQLLDMSVAPHAATSETVALAREVAGHGAGGFVNAVLRRVGERDLDSWIQEVAPAREEDEVGHLAIAHSHPEWIVRALSDALAAHGRDRSEIDALLAAQNAAPAVSLVMRPGLTDLDELIDNGASAGRLSLFAASWPSGDPGGTDPVREGRAAVQDEGSQLMALALALGADDLVLEENGRWLDLCAGPGGKTALLAGLTVDHDAELLAVELQEHRARLVDRAVATLVEAGAEVTTRTADGRDIGAEMPATFSRVLADVPCSGLGALRRRPESRWRRTAADVGQLGGIQRDLLRSALDATAPGGVVAYVTCSPHLAETLLIVQDVVRRRDDVEQLDARPAVRAGLLPAAQDVELGAGPGVQLWPHVHGTDAMFIALLRRTPAP</sequence>
<dbReference type="InterPro" id="IPR001678">
    <property type="entry name" value="MeTrfase_RsmB-F_NOP2_dom"/>
</dbReference>
<dbReference type="Pfam" id="PF01189">
    <property type="entry name" value="Methyltr_RsmB-F"/>
    <property type="match status" value="1"/>
</dbReference>
<dbReference type="InterPro" id="IPR023267">
    <property type="entry name" value="RCMT"/>
</dbReference>
<dbReference type="SUPFAM" id="SSF53335">
    <property type="entry name" value="S-adenosyl-L-methionine-dependent methyltransferases"/>
    <property type="match status" value="1"/>
</dbReference>
<dbReference type="eggNOG" id="COG0144">
    <property type="taxonomic scope" value="Bacteria"/>
</dbReference>
<evidence type="ECO:0000313" key="9">
    <source>
        <dbReference type="Proteomes" id="UP000023067"/>
    </source>
</evidence>
<dbReference type="InterPro" id="IPR006027">
    <property type="entry name" value="NusB_RsmB_TIM44"/>
</dbReference>
<feature type="binding site" evidence="5">
    <location>
        <position position="442"/>
    </location>
    <ligand>
        <name>S-adenosyl-L-methionine</name>
        <dbReference type="ChEBI" id="CHEBI:59789"/>
    </ligand>
</feature>
<dbReference type="Gene3D" id="3.40.50.150">
    <property type="entry name" value="Vaccinia Virus protein VP39"/>
    <property type="match status" value="1"/>
</dbReference>
<dbReference type="eggNOG" id="COG0781">
    <property type="taxonomic scope" value="Bacteria"/>
</dbReference>
<evidence type="ECO:0000256" key="6">
    <source>
        <dbReference type="SAM" id="MobiDB-lite"/>
    </source>
</evidence>
<dbReference type="PROSITE" id="PS51686">
    <property type="entry name" value="SAM_MT_RSMB_NOP"/>
    <property type="match status" value="1"/>
</dbReference>
<dbReference type="EMBL" id="JDYK01000002">
    <property type="protein sequence ID" value="EWS82700.1"/>
    <property type="molecule type" value="Genomic_DNA"/>
</dbReference>
<keyword evidence="9" id="KW-1185">Reference proteome</keyword>
<dbReference type="AlphaFoldDB" id="Z9JWE3"/>
<dbReference type="STRING" id="396014.BF93_06655"/>
<evidence type="ECO:0000259" key="7">
    <source>
        <dbReference type="PROSITE" id="PS51686"/>
    </source>
</evidence>
<feature type="binding site" evidence="5">
    <location>
        <position position="413"/>
    </location>
    <ligand>
        <name>S-adenosyl-L-methionine</name>
        <dbReference type="ChEBI" id="CHEBI:59789"/>
    </ligand>
</feature>
<feature type="binding site" evidence="5">
    <location>
        <position position="460"/>
    </location>
    <ligand>
        <name>S-adenosyl-L-methionine</name>
        <dbReference type="ChEBI" id="CHEBI:59789"/>
    </ligand>
</feature>
<evidence type="ECO:0000256" key="1">
    <source>
        <dbReference type="ARBA" id="ARBA00022603"/>
    </source>
</evidence>
<dbReference type="Gene3D" id="1.10.940.10">
    <property type="entry name" value="NusB-like"/>
    <property type="match status" value="1"/>
</dbReference>
<evidence type="ECO:0000256" key="4">
    <source>
        <dbReference type="ARBA" id="ARBA00022884"/>
    </source>
</evidence>
<organism evidence="8 9">
    <name type="scientific">Brachybacterium phenoliresistens</name>
    <dbReference type="NCBI Taxonomy" id="396014"/>
    <lineage>
        <taxon>Bacteria</taxon>
        <taxon>Bacillati</taxon>
        <taxon>Actinomycetota</taxon>
        <taxon>Actinomycetes</taxon>
        <taxon>Micrococcales</taxon>
        <taxon>Dermabacteraceae</taxon>
        <taxon>Brachybacterium</taxon>
    </lineage>
</organism>
<dbReference type="CDD" id="cd02440">
    <property type="entry name" value="AdoMet_MTases"/>
    <property type="match status" value="1"/>
</dbReference>
<dbReference type="InterPro" id="IPR035926">
    <property type="entry name" value="NusB-like_sf"/>
</dbReference>
<accession>Z9JWE3</accession>
<name>Z9JWE3_9MICO</name>
<evidence type="ECO:0000256" key="2">
    <source>
        <dbReference type="ARBA" id="ARBA00022679"/>
    </source>
</evidence>
<keyword evidence="4 5" id="KW-0694">RNA-binding</keyword>
<feature type="binding site" evidence="5">
    <location>
        <begin position="388"/>
        <end position="394"/>
    </location>
    <ligand>
        <name>S-adenosyl-L-methionine</name>
        <dbReference type="ChEBI" id="CHEBI:59789"/>
    </ligand>
</feature>
<dbReference type="HOGENOM" id="CLU_005316_0_3_11"/>
<dbReference type="Pfam" id="PF01029">
    <property type="entry name" value="NusB"/>
    <property type="match status" value="1"/>
</dbReference>
<dbReference type="Proteomes" id="UP000023067">
    <property type="component" value="Unassembled WGS sequence"/>
</dbReference>
<protein>
    <submittedName>
        <fullName evidence="8">tRNA/rRNA cytosine-C5-methylase</fullName>
    </submittedName>
</protein>
<dbReference type="PATRIC" id="fig|396014.3.peg.323"/>
<proteinExistence type="inferred from homology"/>
<feature type="compositionally biased region" description="Basic and acidic residues" evidence="6">
    <location>
        <begin position="107"/>
        <end position="118"/>
    </location>
</feature>
<feature type="compositionally biased region" description="Basic and acidic residues" evidence="6">
    <location>
        <begin position="1"/>
        <end position="97"/>
    </location>
</feature>
<feature type="region of interest" description="Disordered" evidence="6">
    <location>
        <begin position="1"/>
        <end position="124"/>
    </location>
</feature>
<evidence type="ECO:0000313" key="8">
    <source>
        <dbReference type="EMBL" id="EWS82700.1"/>
    </source>
</evidence>
<dbReference type="PRINTS" id="PR02008">
    <property type="entry name" value="RCMTFAMILY"/>
</dbReference>
<dbReference type="OrthoDB" id="9810297at2"/>
<dbReference type="SUPFAM" id="SSF48013">
    <property type="entry name" value="NusB-like"/>
    <property type="match status" value="1"/>
</dbReference>
<reference evidence="8 9" key="1">
    <citation type="submission" date="2014-02" db="EMBL/GenBank/DDBJ databases">
        <title>Genome sequence of Brachybacterium phenoliresistens strain W13A50.</title>
        <authorList>
            <person name="Wang X."/>
        </authorList>
    </citation>
    <scope>NUCLEOTIDE SEQUENCE [LARGE SCALE GENOMIC DNA]</scope>
    <source>
        <strain evidence="8 9">W13A50</strain>
    </source>
</reference>
<evidence type="ECO:0000256" key="5">
    <source>
        <dbReference type="PROSITE-ProRule" id="PRU01023"/>
    </source>
</evidence>